<dbReference type="EMBL" id="ML739230">
    <property type="protein sequence ID" value="KAE8350366.1"/>
    <property type="molecule type" value="Genomic_DNA"/>
</dbReference>
<dbReference type="GO" id="GO:0046872">
    <property type="term" value="F:metal ion binding"/>
    <property type="evidence" value="ECO:0007669"/>
    <property type="project" value="UniProtKB-KW"/>
</dbReference>
<organism evidence="6 7">
    <name type="scientific">Aspergillus coremiiformis</name>
    <dbReference type="NCBI Taxonomy" id="138285"/>
    <lineage>
        <taxon>Eukaryota</taxon>
        <taxon>Fungi</taxon>
        <taxon>Dikarya</taxon>
        <taxon>Ascomycota</taxon>
        <taxon>Pezizomycotina</taxon>
        <taxon>Eurotiomycetes</taxon>
        <taxon>Eurotiomycetidae</taxon>
        <taxon>Eurotiales</taxon>
        <taxon>Aspergillaceae</taxon>
        <taxon>Aspergillus</taxon>
        <taxon>Aspergillus subgen. Circumdati</taxon>
    </lineage>
</organism>
<evidence type="ECO:0000256" key="5">
    <source>
        <dbReference type="SAM" id="MobiDB-lite"/>
    </source>
</evidence>
<dbReference type="InterPro" id="IPR007175">
    <property type="entry name" value="Rpr2/Snm1/Rpp21"/>
</dbReference>
<dbReference type="Pfam" id="PF04032">
    <property type="entry name" value="Rpr2"/>
    <property type="match status" value="1"/>
</dbReference>
<feature type="region of interest" description="Disordered" evidence="5">
    <location>
        <begin position="167"/>
        <end position="195"/>
    </location>
</feature>
<dbReference type="PANTHER" id="PTHR14742">
    <property type="entry name" value="RIBONUCLEASE P SUBUNIT P21"/>
    <property type="match status" value="1"/>
</dbReference>
<dbReference type="Gene3D" id="6.20.50.20">
    <property type="match status" value="1"/>
</dbReference>
<dbReference type="PANTHER" id="PTHR14742:SF0">
    <property type="entry name" value="RIBONUCLEASE P PROTEIN SUBUNIT P21"/>
    <property type="match status" value="1"/>
</dbReference>
<keyword evidence="1" id="KW-0819">tRNA processing</keyword>
<keyword evidence="3" id="KW-0862">Zinc</keyword>
<keyword evidence="2" id="KW-0479">Metal-binding</keyword>
<evidence type="ECO:0000256" key="4">
    <source>
        <dbReference type="ARBA" id="ARBA00038402"/>
    </source>
</evidence>
<comment type="similarity">
    <text evidence="4">Belongs to the eukaryotic/archaeal RNase P protein component 4 family.</text>
</comment>
<dbReference type="GO" id="GO:0008033">
    <property type="term" value="P:tRNA processing"/>
    <property type="evidence" value="ECO:0007669"/>
    <property type="project" value="UniProtKB-KW"/>
</dbReference>
<protein>
    <submittedName>
        <fullName evidence="6">Rpr2-domain-containing protein</fullName>
    </submittedName>
</protein>
<accession>A0A5N6Z097</accession>
<dbReference type="GO" id="GO:0005655">
    <property type="term" value="C:nucleolar ribonuclease P complex"/>
    <property type="evidence" value="ECO:0007669"/>
    <property type="project" value="TreeGrafter"/>
</dbReference>
<evidence type="ECO:0000313" key="7">
    <source>
        <dbReference type="Proteomes" id="UP000327118"/>
    </source>
</evidence>
<evidence type="ECO:0000313" key="6">
    <source>
        <dbReference type="EMBL" id="KAE8350366.1"/>
    </source>
</evidence>
<dbReference type="OrthoDB" id="128536at2759"/>
<reference evidence="7" key="1">
    <citation type="submission" date="2019-04" db="EMBL/GenBank/DDBJ databases">
        <title>Friends and foes A comparative genomics studyof 23 Aspergillus species from section Flavi.</title>
        <authorList>
            <consortium name="DOE Joint Genome Institute"/>
            <person name="Kjaerbolling I."/>
            <person name="Vesth T."/>
            <person name="Frisvad J.C."/>
            <person name="Nybo J.L."/>
            <person name="Theobald S."/>
            <person name="Kildgaard S."/>
            <person name="Isbrandt T."/>
            <person name="Kuo A."/>
            <person name="Sato A."/>
            <person name="Lyhne E.K."/>
            <person name="Kogle M.E."/>
            <person name="Wiebenga A."/>
            <person name="Kun R.S."/>
            <person name="Lubbers R.J."/>
            <person name="Makela M.R."/>
            <person name="Barry K."/>
            <person name="Chovatia M."/>
            <person name="Clum A."/>
            <person name="Daum C."/>
            <person name="Haridas S."/>
            <person name="He G."/>
            <person name="LaButti K."/>
            <person name="Lipzen A."/>
            <person name="Mondo S."/>
            <person name="Riley R."/>
            <person name="Salamov A."/>
            <person name="Simmons B.A."/>
            <person name="Magnuson J.K."/>
            <person name="Henrissat B."/>
            <person name="Mortensen U.H."/>
            <person name="Larsen T.O."/>
            <person name="Devries R.P."/>
            <person name="Grigoriev I.V."/>
            <person name="Machida M."/>
            <person name="Baker S.E."/>
            <person name="Andersen M.R."/>
        </authorList>
    </citation>
    <scope>NUCLEOTIDE SEQUENCE [LARGE SCALE GENOMIC DNA]</scope>
    <source>
        <strain evidence="7">CBS 553.77</strain>
    </source>
</reference>
<dbReference type="Proteomes" id="UP000327118">
    <property type="component" value="Unassembled WGS sequence"/>
</dbReference>
<sequence>MAKAKGKKGPSGGAHSHTRARLNYLHNAATYFQSAAIASKQTSGQLVEEMVTSQDGQSMSVSARIVPHFLNHTTISGKKPSGADSRANLDHLPQLSRVFVSHMRGISLKTQLRLPVETKRSFCKRCDTLLSPDISCIQEIRNDSRDRKKPWADVRVIRCTTCGTEKRFPQTERRSKKLSERRRQPPQEETQTPVA</sequence>
<name>A0A5N6Z097_9EURO</name>
<evidence type="ECO:0000256" key="3">
    <source>
        <dbReference type="ARBA" id="ARBA00022833"/>
    </source>
</evidence>
<keyword evidence="7" id="KW-1185">Reference proteome</keyword>
<proteinExistence type="inferred from homology"/>
<dbReference type="AlphaFoldDB" id="A0A5N6Z097"/>
<feature type="compositionally biased region" description="Basic and acidic residues" evidence="5">
    <location>
        <begin position="167"/>
        <end position="186"/>
    </location>
</feature>
<evidence type="ECO:0000256" key="1">
    <source>
        <dbReference type="ARBA" id="ARBA00022694"/>
    </source>
</evidence>
<gene>
    <name evidence="6" type="ORF">BDV28DRAFT_40427</name>
</gene>
<evidence type="ECO:0000256" key="2">
    <source>
        <dbReference type="ARBA" id="ARBA00022723"/>
    </source>
</evidence>